<comment type="caution">
    <text evidence="1">The sequence shown here is derived from an EMBL/GenBank/DDBJ whole genome shotgun (WGS) entry which is preliminary data.</text>
</comment>
<dbReference type="RefSeq" id="WP_121031067.1">
    <property type="nucleotide sequence ID" value="NZ_RBXT01000001.1"/>
</dbReference>
<proteinExistence type="predicted"/>
<dbReference type="AlphaFoldDB" id="A0A495XWS7"/>
<protein>
    <submittedName>
        <fullName evidence="1">Spore coat polysaccharide biosynthesis predicted glycosyltransferase SpsG</fullName>
    </submittedName>
</protein>
<dbReference type="Gene3D" id="3.40.50.11190">
    <property type="match status" value="1"/>
</dbReference>
<dbReference type="OrthoDB" id="9805604at2"/>
<keyword evidence="1" id="KW-0808">Transferase</keyword>
<accession>A0A495XWS7</accession>
<organism evidence="1 2">
    <name type="scientific">Terracoccus luteus</name>
    <dbReference type="NCBI Taxonomy" id="53356"/>
    <lineage>
        <taxon>Bacteria</taxon>
        <taxon>Bacillati</taxon>
        <taxon>Actinomycetota</taxon>
        <taxon>Actinomycetes</taxon>
        <taxon>Micrococcales</taxon>
        <taxon>Intrasporangiaceae</taxon>
        <taxon>Terracoccus</taxon>
    </lineage>
</organism>
<dbReference type="EMBL" id="RBXT01000001">
    <property type="protein sequence ID" value="RKT77284.1"/>
    <property type="molecule type" value="Genomic_DNA"/>
</dbReference>
<dbReference type="SUPFAM" id="SSF53756">
    <property type="entry name" value="UDP-Glycosyltransferase/glycogen phosphorylase"/>
    <property type="match status" value="1"/>
</dbReference>
<keyword evidence="2" id="KW-1185">Reference proteome</keyword>
<gene>
    <name evidence="1" type="ORF">DFJ68_0704</name>
</gene>
<dbReference type="Gene3D" id="3.40.50.2000">
    <property type="entry name" value="Glycogen Phosphorylase B"/>
    <property type="match status" value="1"/>
</dbReference>
<dbReference type="GO" id="GO:0016740">
    <property type="term" value="F:transferase activity"/>
    <property type="evidence" value="ECO:0007669"/>
    <property type="project" value="UniProtKB-KW"/>
</dbReference>
<reference evidence="1 2" key="1">
    <citation type="submission" date="2018-10" db="EMBL/GenBank/DDBJ databases">
        <title>Sequencing the genomes of 1000 actinobacteria strains.</title>
        <authorList>
            <person name="Klenk H.-P."/>
        </authorList>
    </citation>
    <scope>NUCLEOTIDE SEQUENCE [LARGE SCALE GENOMIC DNA]</scope>
    <source>
        <strain evidence="1 2">DSM 44267</strain>
    </source>
</reference>
<name>A0A495XWS7_9MICO</name>
<dbReference type="Proteomes" id="UP000278440">
    <property type="component" value="Unassembled WGS sequence"/>
</dbReference>
<evidence type="ECO:0000313" key="2">
    <source>
        <dbReference type="Proteomes" id="UP000278440"/>
    </source>
</evidence>
<sequence>MPTPSSPHVALRCDASPRIGVGHLVRCLALADGLLARGWSVTLVGSVTGIPWVEDEVGGRGIQTLDAPDDPGTLAALLDEIGCAAIVLDGYHLDRGTGAALRSRGTVVLAVVDGTWGADQEADLYLDQNLDAGPVDGPQVPPEAGQLLGLPHVLFRDSVLDQRRHRPEATGRPPRVLTVFGGTDAQGAAPVVVPLVLATGMPVHVVAIAATDDLAIALRQLADAGSLAAGAHLEVRSPTPDLAALAAGCDLVVTAAGTSVWELLCLGAPAALVRVAENQRVGYDAVMGRDVAVGLGSLDDLRDDEAAREHAVATLREALSDPVGARRRADAGQALVDGRGRDRVVEALERAVAARGAAA</sequence>
<evidence type="ECO:0000313" key="1">
    <source>
        <dbReference type="EMBL" id="RKT77284.1"/>
    </source>
</evidence>